<dbReference type="EMBL" id="OFTH01000047">
    <property type="protein sequence ID" value="SOZ72942.1"/>
    <property type="molecule type" value="Genomic_DNA"/>
</dbReference>
<reference evidence="1 2" key="1">
    <citation type="submission" date="2018-01" db="EMBL/GenBank/DDBJ databases">
        <authorList>
            <person name="Clerissi C."/>
        </authorList>
    </citation>
    <scope>NUCLEOTIDE SEQUENCE [LARGE SCALE GENOMIC DNA]</scope>
    <source>
        <strain evidence="1">Cupriavidus taiwanensis STM 8556</strain>
    </source>
</reference>
<dbReference type="AlphaFoldDB" id="A0A976B2Z2"/>
<comment type="caution">
    <text evidence="1">The sequence shown here is derived from an EMBL/GenBank/DDBJ whole genome shotgun (WGS) entry which is preliminary data.</text>
</comment>
<evidence type="ECO:0000313" key="1">
    <source>
        <dbReference type="EMBL" id="SOZ72942.1"/>
    </source>
</evidence>
<proteinExistence type="predicted"/>
<gene>
    <name evidence="1" type="ORF">CBM2613_B50090</name>
</gene>
<evidence type="ECO:0000313" key="2">
    <source>
        <dbReference type="Proteomes" id="UP000256952"/>
    </source>
</evidence>
<sequence length="101" mass="11092">MLNLPQFSHALHVISGSIATLTPTNRVEPHIFPGIAQACLSERCLEQKKCSNNVDICLQADPSIGGWQREVLQCFDLVVQCFDLDQSLDVAIDIRLSAARG</sequence>
<protein>
    <submittedName>
        <fullName evidence="1">Uncharacterized protein</fullName>
    </submittedName>
</protein>
<organism evidence="1 2">
    <name type="scientific">Cupriavidus taiwanensis</name>
    <dbReference type="NCBI Taxonomy" id="164546"/>
    <lineage>
        <taxon>Bacteria</taxon>
        <taxon>Pseudomonadati</taxon>
        <taxon>Pseudomonadota</taxon>
        <taxon>Betaproteobacteria</taxon>
        <taxon>Burkholderiales</taxon>
        <taxon>Burkholderiaceae</taxon>
        <taxon>Cupriavidus</taxon>
    </lineage>
</organism>
<dbReference type="Proteomes" id="UP000256952">
    <property type="component" value="Chromosome CBM2613_b"/>
</dbReference>
<name>A0A976B2Z2_9BURK</name>
<accession>A0A976B2Z2</accession>